<protein>
    <submittedName>
        <fullName evidence="5">DnaD domain protein</fullName>
    </submittedName>
</protein>
<feature type="domain" description="DnaB/C C-terminal" evidence="3">
    <location>
        <begin position="323"/>
        <end position="398"/>
    </location>
</feature>
<evidence type="ECO:0000313" key="6">
    <source>
        <dbReference type="Proteomes" id="UP000664832"/>
    </source>
</evidence>
<feature type="compositionally biased region" description="Basic and acidic residues" evidence="2">
    <location>
        <begin position="401"/>
        <end position="410"/>
    </location>
</feature>
<dbReference type="Proteomes" id="UP000664832">
    <property type="component" value="Unassembled WGS sequence"/>
</dbReference>
<evidence type="ECO:0000256" key="2">
    <source>
        <dbReference type="SAM" id="MobiDB-lite"/>
    </source>
</evidence>
<dbReference type="InterPro" id="IPR034829">
    <property type="entry name" value="DnaD-like_sf"/>
</dbReference>
<dbReference type="Pfam" id="PF07261">
    <property type="entry name" value="DnaB_2"/>
    <property type="match status" value="1"/>
</dbReference>
<feature type="domain" description="Replicative helicase loading/DNA remodeling protein DnaB N-terminal winged helix" evidence="4">
    <location>
        <begin position="17"/>
        <end position="236"/>
    </location>
</feature>
<proteinExistence type="inferred from homology"/>
<name>A0ABS3HX24_9ENTE</name>
<dbReference type="EMBL" id="JAFLWI010000002">
    <property type="protein sequence ID" value="MBO0480951.1"/>
    <property type="molecule type" value="Genomic_DNA"/>
</dbReference>
<evidence type="ECO:0000259" key="4">
    <source>
        <dbReference type="Pfam" id="PF25888"/>
    </source>
</evidence>
<comment type="caution">
    <text evidence="5">The sequence shown here is derived from an EMBL/GenBank/DDBJ whole genome shotgun (WGS) entry which is preliminary data.</text>
</comment>
<dbReference type="InterPro" id="IPR006343">
    <property type="entry name" value="DnaB/C_C"/>
</dbReference>
<organism evidence="5 6">
    <name type="scientific">Candidatus Enterococcus courvalinii</name>
    <dbReference type="NCBI Taxonomy" id="2815329"/>
    <lineage>
        <taxon>Bacteria</taxon>
        <taxon>Bacillati</taxon>
        <taxon>Bacillota</taxon>
        <taxon>Bacilli</taxon>
        <taxon>Lactobacillales</taxon>
        <taxon>Enterococcaceae</taxon>
        <taxon>Enterococcus</taxon>
    </lineage>
</organism>
<feature type="region of interest" description="Disordered" evidence="2">
    <location>
        <begin position="399"/>
        <end position="443"/>
    </location>
</feature>
<evidence type="ECO:0000256" key="1">
    <source>
        <dbReference type="ARBA" id="ARBA00093462"/>
    </source>
</evidence>
<dbReference type="Gene3D" id="1.10.10.630">
    <property type="entry name" value="DnaD domain-like"/>
    <property type="match status" value="1"/>
</dbReference>
<dbReference type="Pfam" id="PF25888">
    <property type="entry name" value="WHD_DnaB"/>
    <property type="match status" value="1"/>
</dbReference>
<accession>A0ABS3HX24</accession>
<dbReference type="InterPro" id="IPR058660">
    <property type="entry name" value="WHD_DnaB"/>
</dbReference>
<evidence type="ECO:0000313" key="5">
    <source>
        <dbReference type="EMBL" id="MBO0480951.1"/>
    </source>
</evidence>
<sequence>MENAWKELQPKNIYQGRKQSPLKEENRNALLYLYQPLIGGEALSVYLTLLTEISLETGQGPEGLHADLLSSLGCGIPQFYEARKKLEGIGLLDVYYKEDPSLGACFLYELLEPMSAKQFFMDSVLSFLLLEKVGERRFDQLVKRFEPKKLSTKGYQKKTKKFLEVYQFNEASFAADKQQIEKLEEIFTEQVATKRLPEKSTIDWAFLTNWLQKKHIDKPDEPTIKQLEMYQQLYGLDDLALGEKIVEAYDFTEQKVSLKELQKIFLANPVSQSLGIKVPVENSDSTEITNTKAESVPNQGQLSAASVQLIKEAQSVPPMKYLESIKKEKNGYVSKSETWLMQELVSRSGLPSSVINVLLNYVLVIKNQASLGTNYVNTIANEWAQQKVMTAEDAIAHIKKKSQEGTEKKQTRNYSNTRRNVRREKLPDWVNQPKDEKKISQEKQAEIDRRFKEYLAKKEGDN</sequence>
<dbReference type="RefSeq" id="WP_206897795.1">
    <property type="nucleotide sequence ID" value="NZ_JAFLWI010000002.1"/>
</dbReference>
<feature type="compositionally biased region" description="Basic and acidic residues" evidence="2">
    <location>
        <begin position="423"/>
        <end position="443"/>
    </location>
</feature>
<evidence type="ECO:0000259" key="3">
    <source>
        <dbReference type="Pfam" id="PF07261"/>
    </source>
</evidence>
<comment type="similarity">
    <text evidence="1">Belongs to the DnaB/DnaD family.</text>
</comment>
<gene>
    <name evidence="5" type="ORF">JZO71_01265</name>
</gene>
<keyword evidence="6" id="KW-1185">Reference proteome</keyword>
<reference evidence="5 6" key="1">
    <citation type="submission" date="2021-03" db="EMBL/GenBank/DDBJ databases">
        <title>Enterococcal diversity collection.</title>
        <authorList>
            <person name="Gilmore M.S."/>
            <person name="Schwartzman J."/>
            <person name="Van Tyne D."/>
            <person name="Martin M."/>
            <person name="Earl A.M."/>
            <person name="Manson A.L."/>
            <person name="Straub T."/>
            <person name="Salamzade R."/>
            <person name="Saavedra J."/>
            <person name="Lebreton F."/>
            <person name="Prichula J."/>
            <person name="Schaufler K."/>
            <person name="Gaca A."/>
            <person name="Sgardioli B."/>
            <person name="Wagenaar J."/>
            <person name="Strong T."/>
        </authorList>
    </citation>
    <scope>NUCLEOTIDE SEQUENCE [LARGE SCALE GENOMIC DNA]</scope>
    <source>
        <strain evidence="5 6">MSG2901</strain>
    </source>
</reference>